<keyword evidence="3" id="KW-1185">Reference proteome</keyword>
<dbReference type="EMBL" id="JADGJQ010000037">
    <property type="protein sequence ID" value="KAJ3176880.1"/>
    <property type="molecule type" value="Genomic_DNA"/>
</dbReference>
<dbReference type="Proteomes" id="UP001212152">
    <property type="component" value="Unassembled WGS sequence"/>
</dbReference>
<proteinExistence type="predicted"/>
<evidence type="ECO:0000256" key="1">
    <source>
        <dbReference type="SAM" id="Coils"/>
    </source>
</evidence>
<reference evidence="2" key="1">
    <citation type="submission" date="2020-05" db="EMBL/GenBank/DDBJ databases">
        <title>Phylogenomic resolution of chytrid fungi.</title>
        <authorList>
            <person name="Stajich J.E."/>
            <person name="Amses K."/>
            <person name="Simmons R."/>
            <person name="Seto K."/>
            <person name="Myers J."/>
            <person name="Bonds A."/>
            <person name="Quandt C.A."/>
            <person name="Barry K."/>
            <person name="Liu P."/>
            <person name="Grigoriev I."/>
            <person name="Longcore J.E."/>
            <person name="James T.Y."/>
        </authorList>
    </citation>
    <scope>NUCLEOTIDE SEQUENCE</scope>
    <source>
        <strain evidence="2">JEL0379</strain>
    </source>
</reference>
<evidence type="ECO:0000313" key="2">
    <source>
        <dbReference type="EMBL" id="KAJ3176880.1"/>
    </source>
</evidence>
<comment type="caution">
    <text evidence="2">The sequence shown here is derived from an EMBL/GenBank/DDBJ whole genome shotgun (WGS) entry which is preliminary data.</text>
</comment>
<feature type="coiled-coil region" evidence="1">
    <location>
        <begin position="95"/>
        <end position="122"/>
    </location>
</feature>
<dbReference type="PANTHER" id="PTHR36166:SF1">
    <property type="entry name" value="SRPBCC DOMAIN-CONTAINING PROTEIN"/>
    <property type="match status" value="1"/>
</dbReference>
<sequence length="255" mass="27315">MSTPEEIQGLNATVINAPPAAVRSSFLDFAAYPSWNPFIIRAEAGKKGGFGFMYDDGKPPTYISSATPAITGSEVATTATDAQPKRFYYESKSGTNKHAQQIEDAKAKKTEAEAAKSKLALLSSADSLALAAKDDNPFAPGSLLDLTIHPTAVPGSAILQLQGNIIVENSPSAFAWTHAAVKGWLFRGENRVEFRPLDGGARCNFVHSHHYSGALANLASWWYGEQVSNGFRTMGLALKERVEKGSASSLPQIKL</sequence>
<dbReference type="InterPro" id="IPR023393">
    <property type="entry name" value="START-like_dom_sf"/>
</dbReference>
<organism evidence="2 3">
    <name type="scientific">Geranomyces variabilis</name>
    <dbReference type="NCBI Taxonomy" id="109894"/>
    <lineage>
        <taxon>Eukaryota</taxon>
        <taxon>Fungi</taxon>
        <taxon>Fungi incertae sedis</taxon>
        <taxon>Chytridiomycota</taxon>
        <taxon>Chytridiomycota incertae sedis</taxon>
        <taxon>Chytridiomycetes</taxon>
        <taxon>Spizellomycetales</taxon>
        <taxon>Powellomycetaceae</taxon>
        <taxon>Geranomyces</taxon>
    </lineage>
</organism>
<name>A0AAD5XRM6_9FUNG</name>
<dbReference type="PANTHER" id="PTHR36166">
    <property type="entry name" value="CHROMOSOME 9, WHOLE GENOME SHOTGUN SEQUENCE"/>
    <property type="match status" value="1"/>
</dbReference>
<evidence type="ECO:0000313" key="3">
    <source>
        <dbReference type="Proteomes" id="UP001212152"/>
    </source>
</evidence>
<protein>
    <submittedName>
        <fullName evidence="2">Uncharacterized protein</fullName>
    </submittedName>
</protein>
<keyword evidence="1" id="KW-0175">Coiled coil</keyword>
<dbReference type="Gene3D" id="3.30.530.20">
    <property type="match status" value="1"/>
</dbReference>
<dbReference type="AlphaFoldDB" id="A0AAD5XRM6"/>
<dbReference type="SUPFAM" id="SSF55961">
    <property type="entry name" value="Bet v1-like"/>
    <property type="match status" value="2"/>
</dbReference>
<accession>A0AAD5XRM6</accession>
<gene>
    <name evidence="2" type="ORF">HDU87_004812</name>
</gene>